<gene>
    <name evidence="1" type="ORF">BDA99DRAFT_198166</name>
</gene>
<dbReference type="GO" id="GO:0000439">
    <property type="term" value="C:transcription factor TFIIH core complex"/>
    <property type="evidence" value="ECO:0007669"/>
    <property type="project" value="InterPro"/>
</dbReference>
<sequence>MCVCIIDVKLPPHILQKIQSYHSATNEILRHFWSSFDPYKADKNVRMVESLKKQRSKLKDVVELVKDAGGDVERCKMMLHPVVQAVNKALESSERRGKKRKLVNT</sequence>
<dbReference type="PANTHER" id="PTHR12856">
    <property type="entry name" value="TRANSCRIPTION INITIATION FACTOR IIH-RELATED"/>
    <property type="match status" value="1"/>
</dbReference>
<accession>A0AAD5PKU3</accession>
<evidence type="ECO:0000313" key="1">
    <source>
        <dbReference type="EMBL" id="KAI9275888.1"/>
    </source>
</evidence>
<reference evidence="1" key="2">
    <citation type="submission" date="2023-02" db="EMBL/GenBank/DDBJ databases">
        <authorList>
            <consortium name="DOE Joint Genome Institute"/>
            <person name="Mondo S.J."/>
            <person name="Chang Y."/>
            <person name="Wang Y."/>
            <person name="Ahrendt S."/>
            <person name="Andreopoulos W."/>
            <person name="Barry K."/>
            <person name="Beard J."/>
            <person name="Benny G.L."/>
            <person name="Blankenship S."/>
            <person name="Bonito G."/>
            <person name="Cuomo C."/>
            <person name="Desiro A."/>
            <person name="Gervers K.A."/>
            <person name="Hundley H."/>
            <person name="Kuo A."/>
            <person name="LaButti K."/>
            <person name="Lang B.F."/>
            <person name="Lipzen A."/>
            <person name="O'Donnell K."/>
            <person name="Pangilinan J."/>
            <person name="Reynolds N."/>
            <person name="Sandor L."/>
            <person name="Smith M.W."/>
            <person name="Tsang A."/>
            <person name="Grigoriev I.V."/>
            <person name="Stajich J.E."/>
            <person name="Spatafora J.W."/>
        </authorList>
    </citation>
    <scope>NUCLEOTIDE SEQUENCE</scope>
    <source>
        <strain evidence="1">RSA 2281</strain>
    </source>
</reference>
<keyword evidence="2" id="KW-1185">Reference proteome</keyword>
<dbReference type="Proteomes" id="UP001209540">
    <property type="component" value="Unassembled WGS sequence"/>
</dbReference>
<dbReference type="GO" id="GO:0006289">
    <property type="term" value="P:nucleotide-excision repair"/>
    <property type="evidence" value="ECO:0007669"/>
    <property type="project" value="InterPro"/>
</dbReference>
<dbReference type="EMBL" id="JAIXMP010000003">
    <property type="protein sequence ID" value="KAI9275888.1"/>
    <property type="molecule type" value="Genomic_DNA"/>
</dbReference>
<name>A0AAD5PKU3_9FUNG</name>
<evidence type="ECO:0000313" key="2">
    <source>
        <dbReference type="Proteomes" id="UP001209540"/>
    </source>
</evidence>
<protein>
    <submittedName>
        <fullName evidence="1">Uncharacterized protein</fullName>
    </submittedName>
</protein>
<dbReference type="InterPro" id="IPR027079">
    <property type="entry name" value="Tfb1/GTF2H1"/>
</dbReference>
<comment type="caution">
    <text evidence="1">The sequence shown here is derived from an EMBL/GenBank/DDBJ whole genome shotgun (WGS) entry which is preliminary data.</text>
</comment>
<proteinExistence type="predicted"/>
<reference evidence="1" key="1">
    <citation type="journal article" date="2022" name="IScience">
        <title>Evolution of zygomycete secretomes and the origins of terrestrial fungal ecologies.</title>
        <authorList>
            <person name="Chang Y."/>
            <person name="Wang Y."/>
            <person name="Mondo S."/>
            <person name="Ahrendt S."/>
            <person name="Andreopoulos W."/>
            <person name="Barry K."/>
            <person name="Beard J."/>
            <person name="Benny G.L."/>
            <person name="Blankenship S."/>
            <person name="Bonito G."/>
            <person name="Cuomo C."/>
            <person name="Desiro A."/>
            <person name="Gervers K.A."/>
            <person name="Hundley H."/>
            <person name="Kuo A."/>
            <person name="LaButti K."/>
            <person name="Lang B.F."/>
            <person name="Lipzen A."/>
            <person name="O'Donnell K."/>
            <person name="Pangilinan J."/>
            <person name="Reynolds N."/>
            <person name="Sandor L."/>
            <person name="Smith M.E."/>
            <person name="Tsang A."/>
            <person name="Grigoriev I.V."/>
            <person name="Stajich J.E."/>
            <person name="Spatafora J.W."/>
        </authorList>
    </citation>
    <scope>NUCLEOTIDE SEQUENCE</scope>
    <source>
        <strain evidence="1">RSA 2281</strain>
    </source>
</reference>
<dbReference type="AlphaFoldDB" id="A0AAD5PKU3"/>
<organism evidence="1 2">
    <name type="scientific">Phascolomyces articulosus</name>
    <dbReference type="NCBI Taxonomy" id="60185"/>
    <lineage>
        <taxon>Eukaryota</taxon>
        <taxon>Fungi</taxon>
        <taxon>Fungi incertae sedis</taxon>
        <taxon>Mucoromycota</taxon>
        <taxon>Mucoromycotina</taxon>
        <taxon>Mucoromycetes</taxon>
        <taxon>Mucorales</taxon>
        <taxon>Lichtheimiaceae</taxon>
        <taxon>Phascolomyces</taxon>
    </lineage>
</organism>
<dbReference type="GO" id="GO:0006351">
    <property type="term" value="P:DNA-templated transcription"/>
    <property type="evidence" value="ECO:0007669"/>
    <property type="project" value="InterPro"/>
</dbReference>